<dbReference type="GO" id="GO:0000731">
    <property type="term" value="P:DNA synthesis involved in DNA repair"/>
    <property type="evidence" value="ECO:0007669"/>
    <property type="project" value="TreeGrafter"/>
</dbReference>
<evidence type="ECO:0000313" key="4">
    <source>
        <dbReference type="Proteomes" id="UP000698924"/>
    </source>
</evidence>
<dbReference type="Proteomes" id="UP000698924">
    <property type="component" value="Unassembled WGS sequence"/>
</dbReference>
<evidence type="ECO:0000313" key="3">
    <source>
        <dbReference type="EMBL" id="MBM6858822.1"/>
    </source>
</evidence>
<dbReference type="InterPro" id="IPR003959">
    <property type="entry name" value="ATPase_AAA_core"/>
</dbReference>
<dbReference type="InterPro" id="IPR014555">
    <property type="entry name" value="RecF-like"/>
</dbReference>
<feature type="domain" description="Rad50/SbcC-type AAA" evidence="2">
    <location>
        <begin position="5"/>
        <end position="74"/>
    </location>
</feature>
<dbReference type="GO" id="GO:0005524">
    <property type="term" value="F:ATP binding"/>
    <property type="evidence" value="ECO:0007669"/>
    <property type="project" value="InterPro"/>
</dbReference>
<gene>
    <name evidence="3" type="ORF">H6D15_14680</name>
</gene>
<proteinExistence type="predicted"/>
<dbReference type="InterPro" id="IPR038729">
    <property type="entry name" value="Rad50/SbcC_AAA"/>
</dbReference>
<dbReference type="SUPFAM" id="SSF52540">
    <property type="entry name" value="P-loop containing nucleoside triphosphate hydrolases"/>
    <property type="match status" value="1"/>
</dbReference>
<dbReference type="GO" id="GO:0016887">
    <property type="term" value="F:ATP hydrolysis activity"/>
    <property type="evidence" value="ECO:0007669"/>
    <property type="project" value="InterPro"/>
</dbReference>
<dbReference type="PANTHER" id="PTHR32182:SF22">
    <property type="entry name" value="ATP-DEPENDENT ENDONUCLEASE, OLD FAMILY-RELATED"/>
    <property type="match status" value="1"/>
</dbReference>
<dbReference type="InterPro" id="IPR027417">
    <property type="entry name" value="P-loop_NTPase"/>
</dbReference>
<comment type="caution">
    <text evidence="3">The sequence shown here is derived from an EMBL/GenBank/DDBJ whole genome shotgun (WGS) entry which is preliminary data.</text>
</comment>
<dbReference type="Pfam" id="PF13304">
    <property type="entry name" value="AAA_21"/>
    <property type="match status" value="1"/>
</dbReference>
<dbReference type="GO" id="GO:0006302">
    <property type="term" value="P:double-strand break repair"/>
    <property type="evidence" value="ECO:0007669"/>
    <property type="project" value="InterPro"/>
</dbReference>
<accession>A0AA40ZW27</accession>
<protein>
    <submittedName>
        <fullName evidence="3">AAA family ATPase</fullName>
    </submittedName>
</protein>
<organism evidence="3 4">
    <name type="scientific">Caecibacteroides pullorum</name>
    <dbReference type="NCBI Taxonomy" id="2725562"/>
    <lineage>
        <taxon>Bacteria</taxon>
        <taxon>Pseudomonadati</taxon>
        <taxon>Bacteroidota</taxon>
        <taxon>Bacteroidia</taxon>
        <taxon>Bacteroidales</taxon>
        <taxon>Bacteroidaceae</taxon>
        <taxon>Caecibacteroides</taxon>
    </lineage>
</organism>
<dbReference type="Gene3D" id="3.40.50.300">
    <property type="entry name" value="P-loop containing nucleotide triphosphate hydrolases"/>
    <property type="match status" value="1"/>
</dbReference>
<reference evidence="3 4" key="1">
    <citation type="journal article" date="2021" name="Sci. Rep.">
        <title>The distribution of antibiotic resistance genes in chicken gut microbiota commensals.</title>
        <authorList>
            <person name="Juricova H."/>
            <person name="Matiasovicova J."/>
            <person name="Kubasova T."/>
            <person name="Cejkova D."/>
            <person name="Rychlik I."/>
        </authorList>
    </citation>
    <scope>NUCLEOTIDE SEQUENCE [LARGE SCALE GENOMIC DNA]</scope>
    <source>
        <strain evidence="3 4">An421</strain>
    </source>
</reference>
<keyword evidence="4" id="KW-1185">Reference proteome</keyword>
<sequence>MLKEIILRDFFSFYGETRVKLNKGVNLLLGINGSGKTSFINAIRLLCEGVSSEGIGRLIQEQWGGCDQILNFNGERNTPYAQLTYVFDYAELNKLNAAANFTSDVFYRITLRPMGTSYSLCEHVFTRNHTQGGIFDYLKFSNGTGKISARREDGTVVMQDYKDGEVSGQELVLRQINDPQHYLSTYTLRKAIETMAVYAGFEVGENSRLRYPAEYSTDVRLRKTGSNLTQILNDIKLNHRFDFERLENMLSRVNPHFKGIDISNRYGLSYLSLLEENMQRAIGSLHISDGTLRFLLLECIFYNTQRGNLVGIDEPERGLHPDMIRSVAEMVKMAARQTQIIAATHSPYLLNQFELEDILVFEKDDNNATTVHRKCEEDFPEWEGEYLPGQMWLCGMIGGKRW</sequence>
<dbReference type="AlphaFoldDB" id="A0AA40ZW27"/>
<dbReference type="RefSeq" id="WP_021847640.1">
    <property type="nucleotide sequence ID" value="NZ_JAAZTS010000043.1"/>
</dbReference>
<evidence type="ECO:0000259" key="2">
    <source>
        <dbReference type="Pfam" id="PF13476"/>
    </source>
</evidence>
<dbReference type="PANTHER" id="PTHR32182">
    <property type="entry name" value="DNA REPLICATION AND REPAIR PROTEIN RECF"/>
    <property type="match status" value="1"/>
</dbReference>
<dbReference type="Pfam" id="PF13476">
    <property type="entry name" value="AAA_23"/>
    <property type="match status" value="1"/>
</dbReference>
<name>A0AA40ZW27_9BACT</name>
<feature type="domain" description="ATPase AAA-type core" evidence="1">
    <location>
        <begin position="230"/>
        <end position="351"/>
    </location>
</feature>
<evidence type="ECO:0000259" key="1">
    <source>
        <dbReference type="Pfam" id="PF13304"/>
    </source>
</evidence>
<dbReference type="EMBL" id="JACJMO010000044">
    <property type="protein sequence ID" value="MBM6858822.1"/>
    <property type="molecule type" value="Genomic_DNA"/>
</dbReference>
<dbReference type="PIRSF" id="PIRSF029347">
    <property type="entry name" value="RecF"/>
    <property type="match status" value="1"/>
</dbReference>